<dbReference type="AlphaFoldDB" id="A0A699TU07"/>
<feature type="non-terminal residue" evidence="1">
    <location>
        <position position="1"/>
    </location>
</feature>
<comment type="caution">
    <text evidence="1">The sequence shown here is derived from an EMBL/GenBank/DDBJ whole genome shotgun (WGS) entry which is preliminary data.</text>
</comment>
<name>A0A699TU07_TANCI</name>
<proteinExistence type="predicted"/>
<feature type="non-terminal residue" evidence="1">
    <location>
        <position position="130"/>
    </location>
</feature>
<organism evidence="1">
    <name type="scientific">Tanacetum cinerariifolium</name>
    <name type="common">Dalmatian daisy</name>
    <name type="synonym">Chrysanthemum cinerariifolium</name>
    <dbReference type="NCBI Taxonomy" id="118510"/>
    <lineage>
        <taxon>Eukaryota</taxon>
        <taxon>Viridiplantae</taxon>
        <taxon>Streptophyta</taxon>
        <taxon>Embryophyta</taxon>
        <taxon>Tracheophyta</taxon>
        <taxon>Spermatophyta</taxon>
        <taxon>Magnoliopsida</taxon>
        <taxon>eudicotyledons</taxon>
        <taxon>Gunneridae</taxon>
        <taxon>Pentapetalae</taxon>
        <taxon>asterids</taxon>
        <taxon>campanulids</taxon>
        <taxon>Asterales</taxon>
        <taxon>Asteraceae</taxon>
        <taxon>Asteroideae</taxon>
        <taxon>Anthemideae</taxon>
        <taxon>Anthemidinae</taxon>
        <taxon>Tanacetum</taxon>
    </lineage>
</organism>
<evidence type="ECO:0000313" key="1">
    <source>
        <dbReference type="EMBL" id="GFD13111.1"/>
    </source>
</evidence>
<reference evidence="1" key="1">
    <citation type="journal article" date="2019" name="Sci. Rep.">
        <title>Draft genome of Tanacetum cinerariifolium, the natural source of mosquito coil.</title>
        <authorList>
            <person name="Yamashiro T."/>
            <person name="Shiraishi A."/>
            <person name="Satake H."/>
            <person name="Nakayama K."/>
        </authorList>
    </citation>
    <scope>NUCLEOTIDE SEQUENCE</scope>
</reference>
<accession>A0A699TU07</accession>
<sequence length="130" mass="14824">EREYLEEIKEKLTLAVRRVDEAVRQFSDELQQKKEYIHEHQSGMDDADMVAAGQSINRMAFTGGAAGTIESKRQYKIRDGQLEFMIENGVNIHDDVLQRELAKSSDDKLKNIVATIQRDQNAVIRNESAS</sequence>
<protein>
    <submittedName>
        <fullName evidence="1">Uncharacterized protein</fullName>
    </submittedName>
</protein>
<gene>
    <name evidence="1" type="ORF">Tci_885080</name>
</gene>
<dbReference type="EMBL" id="BKCJ011270241">
    <property type="protein sequence ID" value="GFD13111.1"/>
    <property type="molecule type" value="Genomic_DNA"/>
</dbReference>